<proteinExistence type="inferred from homology"/>
<dbReference type="Gene3D" id="3.40.50.620">
    <property type="entry name" value="HUPs"/>
    <property type="match status" value="2"/>
</dbReference>
<name>A0A8J3M2Q0_9MICO</name>
<dbReference type="CDD" id="cd00293">
    <property type="entry name" value="USP-like"/>
    <property type="match status" value="2"/>
</dbReference>
<dbReference type="SUPFAM" id="SSF52402">
    <property type="entry name" value="Adenine nucleotide alpha hydrolases-like"/>
    <property type="match status" value="2"/>
</dbReference>
<dbReference type="AlphaFoldDB" id="A0A8J3M2Q0"/>
<dbReference type="RefSeq" id="WP_191284064.1">
    <property type="nucleotide sequence ID" value="NZ_BNAI01000008.1"/>
</dbReference>
<feature type="domain" description="UspA" evidence="2">
    <location>
        <begin position="143"/>
        <end position="260"/>
    </location>
</feature>
<evidence type="ECO:0000313" key="3">
    <source>
        <dbReference type="EMBL" id="GHF24523.1"/>
    </source>
</evidence>
<dbReference type="PANTHER" id="PTHR46268:SF6">
    <property type="entry name" value="UNIVERSAL STRESS PROTEIN UP12"/>
    <property type="match status" value="1"/>
</dbReference>
<accession>A0A8J3M2Q0</accession>
<evidence type="ECO:0000313" key="4">
    <source>
        <dbReference type="Proteomes" id="UP000617531"/>
    </source>
</evidence>
<dbReference type="EMBL" id="BNAI01000008">
    <property type="protein sequence ID" value="GHF24523.1"/>
    <property type="molecule type" value="Genomic_DNA"/>
</dbReference>
<dbReference type="Proteomes" id="UP000617531">
    <property type="component" value="Unassembled WGS sequence"/>
</dbReference>
<dbReference type="Pfam" id="PF00582">
    <property type="entry name" value="Usp"/>
    <property type="match status" value="2"/>
</dbReference>
<organism evidence="3 4">
    <name type="scientific">Pseudolysinimonas yzui</name>
    <dbReference type="NCBI Taxonomy" id="2708254"/>
    <lineage>
        <taxon>Bacteria</taxon>
        <taxon>Bacillati</taxon>
        <taxon>Actinomycetota</taxon>
        <taxon>Actinomycetes</taxon>
        <taxon>Micrococcales</taxon>
        <taxon>Microbacteriaceae</taxon>
        <taxon>Pseudolysinimonas</taxon>
    </lineage>
</organism>
<dbReference type="InterPro" id="IPR006016">
    <property type="entry name" value="UspA"/>
</dbReference>
<feature type="domain" description="UspA" evidence="2">
    <location>
        <begin position="4"/>
        <end position="133"/>
    </location>
</feature>
<comment type="similarity">
    <text evidence="1">Belongs to the universal stress protein A family.</text>
</comment>
<dbReference type="InterPro" id="IPR014729">
    <property type="entry name" value="Rossmann-like_a/b/a_fold"/>
</dbReference>
<sequence>MRYIVGIDGSAPSDAALAWAVTRAGRIAAPLVLVHVVDTEGGRMGPDFRAEAIEIGRRLLEHTRTRLGAELPLLDVRAELLEGSVPWELTRFANPDDVLVVGTHKTGFSSGRVLGSLSVQIAAACTCTVAVIPSTDVRFRRGVVAGIDREETAQHIVEIAAREAADRGEELTLLHAVRPAEGTIVDDRPLQAALAHVHAIQPALVVQARRSTRAASAALLDVARTKALLVIGPGSTGIERSPIGSVIHEVLLNANSPVLVAGVPVRSPA</sequence>
<protein>
    <submittedName>
        <fullName evidence="3">Universal stress protein</fullName>
    </submittedName>
</protein>
<evidence type="ECO:0000256" key="1">
    <source>
        <dbReference type="ARBA" id="ARBA00008791"/>
    </source>
</evidence>
<dbReference type="PANTHER" id="PTHR46268">
    <property type="entry name" value="STRESS RESPONSE PROTEIN NHAX"/>
    <property type="match status" value="1"/>
</dbReference>
<gene>
    <name evidence="3" type="ORF">GCM10011600_27010</name>
</gene>
<reference evidence="3" key="1">
    <citation type="journal article" date="2014" name="Int. J. Syst. Evol. Microbiol.">
        <title>Complete genome sequence of Corynebacterium casei LMG S-19264T (=DSM 44701T), isolated from a smear-ripened cheese.</title>
        <authorList>
            <consortium name="US DOE Joint Genome Institute (JGI-PGF)"/>
            <person name="Walter F."/>
            <person name="Albersmeier A."/>
            <person name="Kalinowski J."/>
            <person name="Ruckert C."/>
        </authorList>
    </citation>
    <scope>NUCLEOTIDE SEQUENCE</scope>
    <source>
        <strain evidence="3">CGMCC 1.16548</strain>
    </source>
</reference>
<evidence type="ECO:0000259" key="2">
    <source>
        <dbReference type="Pfam" id="PF00582"/>
    </source>
</evidence>
<comment type="caution">
    <text evidence="3">The sequence shown here is derived from an EMBL/GenBank/DDBJ whole genome shotgun (WGS) entry which is preliminary data.</text>
</comment>
<keyword evidence="4" id="KW-1185">Reference proteome</keyword>
<reference evidence="3" key="2">
    <citation type="submission" date="2020-09" db="EMBL/GenBank/DDBJ databases">
        <authorList>
            <person name="Sun Q."/>
            <person name="Zhou Y."/>
        </authorList>
    </citation>
    <scope>NUCLEOTIDE SEQUENCE</scope>
    <source>
        <strain evidence="3">CGMCC 1.16548</strain>
    </source>
</reference>